<reference evidence="1 2" key="1">
    <citation type="journal article" date="2023" name="Plants (Basel)">
        <title>Bridging the Gap: Combining Genomics and Transcriptomics Approaches to Understand Stylosanthes scabra, an Orphan Legume from the Brazilian Caatinga.</title>
        <authorList>
            <person name="Ferreira-Neto J.R.C."/>
            <person name="da Silva M.D."/>
            <person name="Binneck E."/>
            <person name="de Melo N.F."/>
            <person name="da Silva R.H."/>
            <person name="de Melo A.L.T.M."/>
            <person name="Pandolfi V."/>
            <person name="Bustamante F.O."/>
            <person name="Brasileiro-Vidal A.C."/>
            <person name="Benko-Iseppon A.M."/>
        </authorList>
    </citation>
    <scope>NUCLEOTIDE SEQUENCE [LARGE SCALE GENOMIC DNA]</scope>
    <source>
        <tissue evidence="1">Leaves</tissue>
    </source>
</reference>
<organism evidence="1 2">
    <name type="scientific">Stylosanthes scabra</name>
    <dbReference type="NCBI Taxonomy" id="79078"/>
    <lineage>
        <taxon>Eukaryota</taxon>
        <taxon>Viridiplantae</taxon>
        <taxon>Streptophyta</taxon>
        <taxon>Embryophyta</taxon>
        <taxon>Tracheophyta</taxon>
        <taxon>Spermatophyta</taxon>
        <taxon>Magnoliopsida</taxon>
        <taxon>eudicotyledons</taxon>
        <taxon>Gunneridae</taxon>
        <taxon>Pentapetalae</taxon>
        <taxon>rosids</taxon>
        <taxon>fabids</taxon>
        <taxon>Fabales</taxon>
        <taxon>Fabaceae</taxon>
        <taxon>Papilionoideae</taxon>
        <taxon>50 kb inversion clade</taxon>
        <taxon>dalbergioids sensu lato</taxon>
        <taxon>Dalbergieae</taxon>
        <taxon>Pterocarpus clade</taxon>
        <taxon>Stylosanthes</taxon>
    </lineage>
</organism>
<dbReference type="EMBL" id="JASCZI010122756">
    <property type="protein sequence ID" value="MED6164699.1"/>
    <property type="molecule type" value="Genomic_DNA"/>
</dbReference>
<feature type="non-terminal residue" evidence="1">
    <location>
        <position position="215"/>
    </location>
</feature>
<evidence type="ECO:0000313" key="1">
    <source>
        <dbReference type="EMBL" id="MED6164699.1"/>
    </source>
</evidence>
<dbReference type="Proteomes" id="UP001341840">
    <property type="component" value="Unassembled WGS sequence"/>
</dbReference>
<protein>
    <submittedName>
        <fullName evidence="1">Uncharacterized protein</fullName>
    </submittedName>
</protein>
<evidence type="ECO:0000313" key="2">
    <source>
        <dbReference type="Proteomes" id="UP001341840"/>
    </source>
</evidence>
<proteinExistence type="predicted"/>
<sequence length="215" mass="24481">MQTKHYDTLKELFGADRTTRKAAVATRERGQQLERESIDLNDLFDNIEMPNVDMMTGNNTPFFAANVDPFSLLSGQSNQSGGTSTSTGKKRKAHMFKLMEAQYDKISFGIDALTNAINNGNNVSVKFHEVTERQVIVVEKQVDIAKQGLTIMQQSKPRHYTESDIWNMLTALGVLEPYRMKCYQFLCENDKKKLQIFGMLFENRLQALLHMMADA</sequence>
<name>A0ABU6UV08_9FABA</name>
<keyword evidence="2" id="KW-1185">Reference proteome</keyword>
<accession>A0ABU6UV08</accession>
<comment type="caution">
    <text evidence="1">The sequence shown here is derived from an EMBL/GenBank/DDBJ whole genome shotgun (WGS) entry which is preliminary data.</text>
</comment>
<gene>
    <name evidence="1" type="ORF">PIB30_092665</name>
</gene>